<keyword evidence="1" id="KW-0805">Transcription regulation</keyword>
<dbReference type="RefSeq" id="WP_073266418.1">
    <property type="nucleotide sequence ID" value="NZ_FRCS01000032.1"/>
</dbReference>
<proteinExistence type="predicted"/>
<accession>A0A1M7RNV8</accession>
<dbReference type="InterPro" id="IPR005561">
    <property type="entry name" value="ANTAR"/>
</dbReference>
<dbReference type="SMART" id="SM01012">
    <property type="entry name" value="ANTAR"/>
    <property type="match status" value="1"/>
</dbReference>
<dbReference type="Gene3D" id="1.10.10.10">
    <property type="entry name" value="Winged helix-like DNA-binding domain superfamily/Winged helix DNA-binding domain"/>
    <property type="match status" value="1"/>
</dbReference>
<sequence length="259" mass="27985">MDDDTTSGRALIERLLCYAVDEVAGAIGAGVSLVRDGKITEVSAVGAAARLDRLQWEVGEGPVVRAHHTERSVLSDDLRADPEYPALRRSLTGTYVSGLPGTVGAVAMPGSWDEGGPSQFSLYLERKPSEKTVAVLDRIEPMVSHALATVVFCEKESMRADQMAKMVQYRRVIEQCKGALMATTGVSAPRAFELLDRASQRYNVRLRELAVALAEHVGNAPAEHPDDVGHVLTPTESARTAARQLWRAVARASKAENGH</sequence>
<gene>
    <name evidence="4" type="ORF">SAMN05443668_13214</name>
</gene>
<evidence type="ECO:0000256" key="2">
    <source>
        <dbReference type="ARBA" id="ARBA00023163"/>
    </source>
</evidence>
<keyword evidence="2" id="KW-0804">Transcription</keyword>
<keyword evidence="5" id="KW-1185">Reference proteome</keyword>
<dbReference type="OrthoDB" id="4946329at2"/>
<evidence type="ECO:0000313" key="4">
    <source>
        <dbReference type="EMBL" id="SHN48015.1"/>
    </source>
</evidence>
<reference evidence="4 5" key="1">
    <citation type="submission" date="2016-11" db="EMBL/GenBank/DDBJ databases">
        <authorList>
            <person name="Jaros S."/>
            <person name="Januszkiewicz K."/>
            <person name="Wedrychowicz H."/>
        </authorList>
    </citation>
    <scope>NUCLEOTIDE SEQUENCE [LARGE SCALE GENOMIC DNA]</scope>
    <source>
        <strain evidence="4 5">DSM 46144</strain>
    </source>
</reference>
<organism evidence="4 5">
    <name type="scientific">Cryptosporangium aurantiacum</name>
    <dbReference type="NCBI Taxonomy" id="134849"/>
    <lineage>
        <taxon>Bacteria</taxon>
        <taxon>Bacillati</taxon>
        <taxon>Actinomycetota</taxon>
        <taxon>Actinomycetes</taxon>
        <taxon>Cryptosporangiales</taxon>
        <taxon>Cryptosporangiaceae</taxon>
        <taxon>Cryptosporangium</taxon>
    </lineage>
</organism>
<dbReference type="AlphaFoldDB" id="A0A1M7RNV8"/>
<dbReference type="InterPro" id="IPR011006">
    <property type="entry name" value="CheY-like_superfamily"/>
</dbReference>
<dbReference type="InterPro" id="IPR036388">
    <property type="entry name" value="WH-like_DNA-bd_sf"/>
</dbReference>
<dbReference type="EMBL" id="FRCS01000032">
    <property type="protein sequence ID" value="SHN48015.1"/>
    <property type="molecule type" value="Genomic_DNA"/>
</dbReference>
<dbReference type="Pfam" id="PF03861">
    <property type="entry name" value="ANTAR"/>
    <property type="match status" value="1"/>
</dbReference>
<evidence type="ECO:0000256" key="1">
    <source>
        <dbReference type="ARBA" id="ARBA00023015"/>
    </source>
</evidence>
<dbReference type="PROSITE" id="PS50921">
    <property type="entry name" value="ANTAR"/>
    <property type="match status" value="1"/>
</dbReference>
<dbReference type="STRING" id="134849.SAMN05443668_13214"/>
<name>A0A1M7RNV8_9ACTN</name>
<evidence type="ECO:0000259" key="3">
    <source>
        <dbReference type="PROSITE" id="PS50921"/>
    </source>
</evidence>
<dbReference type="SUPFAM" id="SSF52172">
    <property type="entry name" value="CheY-like"/>
    <property type="match status" value="1"/>
</dbReference>
<protein>
    <submittedName>
        <fullName evidence="4">ANTAR domain-containing protein</fullName>
    </submittedName>
</protein>
<dbReference type="Proteomes" id="UP000184440">
    <property type="component" value="Unassembled WGS sequence"/>
</dbReference>
<evidence type="ECO:0000313" key="5">
    <source>
        <dbReference type="Proteomes" id="UP000184440"/>
    </source>
</evidence>
<dbReference type="GO" id="GO:0003723">
    <property type="term" value="F:RNA binding"/>
    <property type="evidence" value="ECO:0007669"/>
    <property type="project" value="InterPro"/>
</dbReference>
<dbReference type="InterPro" id="IPR029016">
    <property type="entry name" value="GAF-like_dom_sf"/>
</dbReference>
<feature type="domain" description="ANTAR" evidence="3">
    <location>
        <begin position="153"/>
        <end position="214"/>
    </location>
</feature>
<dbReference type="Gene3D" id="3.30.450.40">
    <property type="match status" value="1"/>
</dbReference>